<sequence>MTPQNRSTSASDTHLVIAIDGPAGSGKSSVGDLLAKRLRYVHISTGAIYRAIGWKSEQQGIAPNDIPAMQRLIAQTTIEFRRREDGTSAMIVDGDDVSEQLTTNEAGLRASTVAAIPEVRQSFLALQRRLGRNGGVILDGRDIGTVVFPDADVKFYLDASPQERAHRRFLQLQQQGRSADLAQLIADIKQRDHDDSTRTIAPLRQAEDAVYIDSTHLTLPQVVEKMMHTVRQSTEE</sequence>
<comment type="catalytic activity">
    <reaction evidence="6 8">
        <text>dCMP + ATP = dCDP + ADP</text>
        <dbReference type="Rhea" id="RHEA:25094"/>
        <dbReference type="ChEBI" id="CHEBI:30616"/>
        <dbReference type="ChEBI" id="CHEBI:57566"/>
        <dbReference type="ChEBI" id="CHEBI:58593"/>
        <dbReference type="ChEBI" id="CHEBI:456216"/>
        <dbReference type="EC" id="2.7.4.25"/>
    </reaction>
</comment>
<dbReference type="HAMAP" id="MF_00238">
    <property type="entry name" value="Cytidyl_kinase_type1"/>
    <property type="match status" value="1"/>
</dbReference>
<feature type="domain" description="Cytidylate kinase" evidence="9">
    <location>
        <begin position="17"/>
        <end position="231"/>
    </location>
</feature>
<evidence type="ECO:0000256" key="8">
    <source>
        <dbReference type="HAMAP-Rule" id="MF_00238"/>
    </source>
</evidence>
<evidence type="ECO:0000256" key="4">
    <source>
        <dbReference type="ARBA" id="ARBA00022777"/>
    </source>
</evidence>
<keyword evidence="3 8" id="KW-0547">Nucleotide-binding</keyword>
<evidence type="ECO:0000256" key="7">
    <source>
        <dbReference type="ARBA" id="ARBA00048478"/>
    </source>
</evidence>
<keyword evidence="4 8" id="KW-0418">Kinase</keyword>
<dbReference type="InterPro" id="IPR003136">
    <property type="entry name" value="Cytidylate_kin"/>
</dbReference>
<evidence type="ECO:0000313" key="10">
    <source>
        <dbReference type="EMBL" id="MBD3324028.1"/>
    </source>
</evidence>
<evidence type="ECO:0000256" key="3">
    <source>
        <dbReference type="ARBA" id="ARBA00022741"/>
    </source>
</evidence>
<keyword evidence="8" id="KW-0963">Cytoplasm</keyword>
<dbReference type="PANTHER" id="PTHR21299">
    <property type="entry name" value="CYTIDYLATE KINASE/PANTOATE-BETA-ALANINE LIGASE"/>
    <property type="match status" value="1"/>
</dbReference>
<dbReference type="CDD" id="cd02020">
    <property type="entry name" value="CMPK"/>
    <property type="match status" value="1"/>
</dbReference>
<dbReference type="SUPFAM" id="SSF52540">
    <property type="entry name" value="P-loop containing nucleoside triphosphate hydrolases"/>
    <property type="match status" value="1"/>
</dbReference>
<dbReference type="EC" id="2.7.4.25" evidence="8"/>
<evidence type="ECO:0000313" key="11">
    <source>
        <dbReference type="Proteomes" id="UP000649604"/>
    </source>
</evidence>
<proteinExistence type="inferred from homology"/>
<dbReference type="Gene3D" id="3.40.50.300">
    <property type="entry name" value="P-loop containing nucleotide triphosphate hydrolases"/>
    <property type="match status" value="1"/>
</dbReference>
<dbReference type="EMBL" id="WJJP01000175">
    <property type="protein sequence ID" value="MBD3324028.1"/>
    <property type="molecule type" value="Genomic_DNA"/>
</dbReference>
<comment type="caution">
    <text evidence="10">The sequence shown here is derived from an EMBL/GenBank/DDBJ whole genome shotgun (WGS) entry which is preliminary data.</text>
</comment>
<dbReference type="AlphaFoldDB" id="A0A9D5Q577"/>
<dbReference type="PANTHER" id="PTHR21299:SF2">
    <property type="entry name" value="CYTIDYLATE KINASE"/>
    <property type="match status" value="1"/>
</dbReference>
<dbReference type="GO" id="GO:0036431">
    <property type="term" value="F:dCMP kinase activity"/>
    <property type="evidence" value="ECO:0007669"/>
    <property type="project" value="InterPro"/>
</dbReference>
<evidence type="ECO:0000256" key="6">
    <source>
        <dbReference type="ARBA" id="ARBA00047615"/>
    </source>
</evidence>
<keyword evidence="2 8" id="KW-0808">Transferase</keyword>
<evidence type="ECO:0000256" key="2">
    <source>
        <dbReference type="ARBA" id="ARBA00022679"/>
    </source>
</evidence>
<evidence type="ECO:0000256" key="5">
    <source>
        <dbReference type="ARBA" id="ARBA00022840"/>
    </source>
</evidence>
<dbReference type="GO" id="GO:0015949">
    <property type="term" value="P:nucleobase-containing small molecule interconversion"/>
    <property type="evidence" value="ECO:0007669"/>
    <property type="project" value="TreeGrafter"/>
</dbReference>
<keyword evidence="5 8" id="KW-0067">ATP-binding</keyword>
<name>A0A9D5Q577_9BACT</name>
<feature type="binding site" evidence="8">
    <location>
        <begin position="21"/>
        <end position="29"/>
    </location>
    <ligand>
        <name>ATP</name>
        <dbReference type="ChEBI" id="CHEBI:30616"/>
    </ligand>
</feature>
<organism evidence="10 11">
    <name type="scientific">candidate division KSB3 bacterium</name>
    <dbReference type="NCBI Taxonomy" id="2044937"/>
    <lineage>
        <taxon>Bacteria</taxon>
        <taxon>candidate division KSB3</taxon>
    </lineage>
</organism>
<protein>
    <recommendedName>
        <fullName evidence="8">Cytidylate kinase</fullName>
        <shortName evidence="8">CK</shortName>
        <ecNumber evidence="8">2.7.4.25</ecNumber>
    </recommendedName>
    <alternativeName>
        <fullName evidence="8">Cytidine monophosphate kinase</fullName>
        <shortName evidence="8">CMP kinase</shortName>
    </alternativeName>
</protein>
<dbReference type="Pfam" id="PF02224">
    <property type="entry name" value="Cytidylate_kin"/>
    <property type="match status" value="1"/>
</dbReference>
<dbReference type="InterPro" id="IPR027417">
    <property type="entry name" value="P-loop_NTPase"/>
</dbReference>
<accession>A0A9D5Q577</accession>
<dbReference type="GO" id="GO:0006220">
    <property type="term" value="P:pyrimidine nucleotide metabolic process"/>
    <property type="evidence" value="ECO:0007669"/>
    <property type="project" value="UniProtKB-UniRule"/>
</dbReference>
<evidence type="ECO:0000259" key="9">
    <source>
        <dbReference type="Pfam" id="PF02224"/>
    </source>
</evidence>
<comment type="subcellular location">
    <subcellularLocation>
        <location evidence="8">Cytoplasm</location>
    </subcellularLocation>
</comment>
<gene>
    <name evidence="8" type="primary">cmk</name>
    <name evidence="10" type="ORF">GF339_05550</name>
</gene>
<evidence type="ECO:0000256" key="1">
    <source>
        <dbReference type="ARBA" id="ARBA00009427"/>
    </source>
</evidence>
<comment type="similarity">
    <text evidence="1 8">Belongs to the cytidylate kinase family. Type 1 subfamily.</text>
</comment>
<dbReference type="GO" id="GO:0005524">
    <property type="term" value="F:ATP binding"/>
    <property type="evidence" value="ECO:0007669"/>
    <property type="project" value="UniProtKB-UniRule"/>
</dbReference>
<reference evidence="10" key="1">
    <citation type="submission" date="2019-11" db="EMBL/GenBank/DDBJ databases">
        <title>Microbial mats filling the niche in hypersaline microbial mats.</title>
        <authorList>
            <person name="Wong H.L."/>
            <person name="Macleod F.I."/>
            <person name="White R.A. III"/>
            <person name="Burns B.P."/>
        </authorList>
    </citation>
    <scope>NUCLEOTIDE SEQUENCE</scope>
    <source>
        <strain evidence="10">Rbin_158</strain>
    </source>
</reference>
<dbReference type="NCBIfam" id="TIGR00017">
    <property type="entry name" value="cmk"/>
    <property type="match status" value="1"/>
</dbReference>
<dbReference type="Proteomes" id="UP000649604">
    <property type="component" value="Unassembled WGS sequence"/>
</dbReference>
<dbReference type="InterPro" id="IPR011994">
    <property type="entry name" value="Cytidylate_kinase_dom"/>
</dbReference>
<dbReference type="GO" id="GO:0005829">
    <property type="term" value="C:cytosol"/>
    <property type="evidence" value="ECO:0007669"/>
    <property type="project" value="TreeGrafter"/>
</dbReference>
<comment type="catalytic activity">
    <reaction evidence="7 8">
        <text>CMP + ATP = CDP + ADP</text>
        <dbReference type="Rhea" id="RHEA:11600"/>
        <dbReference type="ChEBI" id="CHEBI:30616"/>
        <dbReference type="ChEBI" id="CHEBI:58069"/>
        <dbReference type="ChEBI" id="CHEBI:60377"/>
        <dbReference type="ChEBI" id="CHEBI:456216"/>
        <dbReference type="EC" id="2.7.4.25"/>
    </reaction>
</comment>